<dbReference type="GO" id="GO:0020037">
    <property type="term" value="F:heme binding"/>
    <property type="evidence" value="ECO:0007669"/>
    <property type="project" value="InterPro"/>
</dbReference>
<name>A0A3E0J0I2_9BACI</name>
<comment type="subunit">
    <text evidence="14 15">Alpha(8)-beta(8). The alpha component is a flavoprotein, the beta component is a hemoprotein.</text>
</comment>
<evidence type="ECO:0000256" key="5">
    <source>
        <dbReference type="ARBA" id="ARBA00022617"/>
    </source>
</evidence>
<dbReference type="GO" id="GO:0004783">
    <property type="term" value="F:sulfite reductase (NADPH) activity"/>
    <property type="evidence" value="ECO:0007669"/>
    <property type="project" value="UniProtKB-UniRule"/>
</dbReference>
<dbReference type="GO" id="GO:0000103">
    <property type="term" value="P:sulfate assimilation"/>
    <property type="evidence" value="ECO:0007669"/>
    <property type="project" value="UniProtKB-UniRule"/>
</dbReference>
<dbReference type="InterPro" id="IPR045854">
    <property type="entry name" value="NO2/SO3_Rdtase_4Fe4S_sf"/>
</dbReference>
<dbReference type="PANTHER" id="PTHR11493">
    <property type="entry name" value="SULFITE REDUCTASE [NADPH] SUBUNIT BETA-RELATED"/>
    <property type="match status" value="1"/>
</dbReference>
<dbReference type="UniPathway" id="UPA00140">
    <property type="reaction ID" value="UER00207"/>
</dbReference>
<dbReference type="InterPro" id="IPR045169">
    <property type="entry name" value="NO2/SO3_Rdtase_4Fe4S_prot"/>
</dbReference>
<sequence length="570" mass="64991">MAENKILRPEGPPDDMERIKEESRFLRGTLLDSFQDSISASIPVDDTKLLKFHGSYMQDDRDLRNERKKQKLEPAYQFMVRVRLPGGVATPDQWLTMDSLADEYGNGTMKLTTRQTFQLHGILKWNMKNSIQAMNKALLDSIAACGDVNRNVMANVNPNQSVYHAEVYQFAKQISEHLLPKTRAYHEIWLDEEKVMDGKKEEEPLYGTHYLPRKFKIGVAVPPSNDVDVFSQDLGFIAVEEEGKLIGFNVVVGGGMGMTHGDEATYPQLGRVIGFCPKEKGKDVAEKILTIQRDYGNRSNRKNARFKYTVDRLGLDWIREELNRRTGWELNEAKPYHFDHNGDRYGWLKGEDGVWHHTFFIQNGRIKDEADYLLKEGMRKIAELGLGEFRLTPNQNVTLSKIKEENKPEIEAIIEEYGLSEGKQNSALRRNSMACVAMPTCGLAMAESERYLPSLIDQIEEVLDEVGLRNEEIIIRMSGCPNGCSRPALGEIGFIGKAPGKYNLYLGAGFAGDRLNKLYRENIGEREILEELRPLLVHYAKQREDNERFGDFVIRKGYIQPVTSGQDFHS</sequence>
<keyword evidence="7 15" id="KW-0521">NADP</keyword>
<evidence type="ECO:0000256" key="15">
    <source>
        <dbReference type="HAMAP-Rule" id="MF_01540"/>
    </source>
</evidence>
<keyword evidence="10 15" id="KW-0411">Iron-sulfur</keyword>
<dbReference type="PANTHER" id="PTHR11493:SF47">
    <property type="entry name" value="SULFITE REDUCTASE [NADPH] SUBUNIT BETA"/>
    <property type="match status" value="1"/>
</dbReference>
<evidence type="ECO:0000259" key="17">
    <source>
        <dbReference type="Pfam" id="PF03460"/>
    </source>
</evidence>
<evidence type="ECO:0000256" key="10">
    <source>
        <dbReference type="ARBA" id="ARBA00023014"/>
    </source>
</evidence>
<dbReference type="FunFam" id="3.30.413.10:FF:000004">
    <property type="entry name" value="Sulfite reductase [NADPH] hemoprotein beta-component"/>
    <property type="match status" value="1"/>
</dbReference>
<proteinExistence type="inferred from homology"/>
<dbReference type="NCBIfam" id="NF010029">
    <property type="entry name" value="PRK13504.1"/>
    <property type="match status" value="1"/>
</dbReference>
<organism evidence="18 19">
    <name type="scientific">Halobacillus trueperi</name>
    <dbReference type="NCBI Taxonomy" id="156205"/>
    <lineage>
        <taxon>Bacteria</taxon>
        <taxon>Bacillati</taxon>
        <taxon>Bacillota</taxon>
        <taxon>Bacilli</taxon>
        <taxon>Bacillales</taxon>
        <taxon>Bacillaceae</taxon>
        <taxon>Halobacillus</taxon>
    </lineage>
</organism>
<feature type="binding site" evidence="15">
    <location>
        <position position="441"/>
    </location>
    <ligand>
        <name>[4Fe-4S] cluster</name>
        <dbReference type="ChEBI" id="CHEBI:49883"/>
    </ligand>
</feature>
<dbReference type="GO" id="GO:0051539">
    <property type="term" value="F:4 iron, 4 sulfur cluster binding"/>
    <property type="evidence" value="ECO:0007669"/>
    <property type="project" value="UniProtKB-KW"/>
</dbReference>
<dbReference type="GO" id="GO:0050311">
    <property type="term" value="F:sulfite reductase (ferredoxin) activity"/>
    <property type="evidence" value="ECO:0007669"/>
    <property type="project" value="TreeGrafter"/>
</dbReference>
<dbReference type="SUPFAM" id="SSF55124">
    <property type="entry name" value="Nitrite/Sulfite reductase N-terminal domain-like"/>
    <property type="match status" value="2"/>
</dbReference>
<keyword evidence="11 15" id="KW-0198">Cysteine biosynthesis</keyword>
<dbReference type="InterPro" id="IPR006067">
    <property type="entry name" value="NO2/SO3_Rdtase_4Fe4S_dom"/>
</dbReference>
<dbReference type="FunFam" id="3.30.413.10:FF:000003">
    <property type="entry name" value="Sulfite reductase [NADPH] hemoprotein beta-component"/>
    <property type="match status" value="1"/>
</dbReference>
<dbReference type="Proteomes" id="UP000256305">
    <property type="component" value="Unassembled WGS sequence"/>
</dbReference>
<feature type="domain" description="Nitrite/Sulfite reductase ferredoxin-like" evidence="17">
    <location>
        <begin position="351"/>
        <end position="417"/>
    </location>
</feature>
<gene>
    <name evidence="15 18" type="primary">cysI</name>
    <name evidence="18" type="ORF">DYE48_19070</name>
</gene>
<dbReference type="EC" id="1.8.1.2" evidence="15"/>
<dbReference type="HAMAP" id="MF_01540">
    <property type="entry name" value="CysI"/>
    <property type="match status" value="1"/>
</dbReference>
<evidence type="ECO:0000256" key="1">
    <source>
        <dbReference type="ARBA" id="ARBA00004774"/>
    </source>
</evidence>
<comment type="function">
    <text evidence="13 15">Component of the sulfite reductase complex that catalyzes the 6-electron reduction of sulfite to sulfide. This is one of several activities required for the biosynthesis of L-cysteine from sulfate.</text>
</comment>
<comment type="catalytic activity">
    <reaction evidence="12 15">
        <text>hydrogen sulfide + 3 NADP(+) + 3 H2O = sulfite + 3 NADPH + 4 H(+)</text>
        <dbReference type="Rhea" id="RHEA:13801"/>
        <dbReference type="ChEBI" id="CHEBI:15377"/>
        <dbReference type="ChEBI" id="CHEBI:15378"/>
        <dbReference type="ChEBI" id="CHEBI:17359"/>
        <dbReference type="ChEBI" id="CHEBI:29919"/>
        <dbReference type="ChEBI" id="CHEBI:57783"/>
        <dbReference type="ChEBI" id="CHEBI:58349"/>
        <dbReference type="EC" id="1.8.1.2"/>
    </reaction>
</comment>
<evidence type="ECO:0000256" key="12">
    <source>
        <dbReference type="ARBA" id="ARBA00052219"/>
    </source>
</evidence>
<dbReference type="InterPro" id="IPR006066">
    <property type="entry name" value="NO2/SO3_Rdtase_FeS/sirohaem_BS"/>
</dbReference>
<dbReference type="Gene3D" id="3.30.413.10">
    <property type="entry name" value="Sulfite Reductase Hemoprotein, domain 1"/>
    <property type="match status" value="2"/>
</dbReference>
<comment type="cofactor">
    <cofactor evidence="15">
        <name>siroheme</name>
        <dbReference type="ChEBI" id="CHEBI:60052"/>
    </cofactor>
    <text evidence="15">Binds 1 siroheme per subunit.</text>
</comment>
<keyword evidence="8 15" id="KW-0560">Oxidoreductase</keyword>
<keyword evidence="19" id="KW-1185">Reference proteome</keyword>
<protein>
    <recommendedName>
        <fullName evidence="15">Sulfite reductase [NADPH] hemoprotein beta-component</fullName>
        <shortName evidence="15">SiR-HP</shortName>
        <shortName evidence="15">SiRHP</shortName>
        <ecNumber evidence="15">1.8.1.2</ecNumber>
    </recommendedName>
</protein>
<dbReference type="PROSITE" id="PS00365">
    <property type="entry name" value="NIR_SIR"/>
    <property type="match status" value="1"/>
</dbReference>
<evidence type="ECO:0000256" key="4">
    <source>
        <dbReference type="ARBA" id="ARBA00022605"/>
    </source>
</evidence>
<evidence type="ECO:0000256" key="7">
    <source>
        <dbReference type="ARBA" id="ARBA00022857"/>
    </source>
</evidence>
<feature type="binding site" evidence="15">
    <location>
        <position position="484"/>
    </location>
    <ligand>
        <name>[4Fe-4S] cluster</name>
        <dbReference type="ChEBI" id="CHEBI:49883"/>
    </ligand>
</feature>
<feature type="binding site" evidence="15">
    <location>
        <position position="480"/>
    </location>
    <ligand>
        <name>[4Fe-4S] cluster</name>
        <dbReference type="ChEBI" id="CHEBI:49883"/>
    </ligand>
</feature>
<dbReference type="GO" id="GO:0046872">
    <property type="term" value="F:metal ion binding"/>
    <property type="evidence" value="ECO:0007669"/>
    <property type="project" value="UniProtKB-KW"/>
</dbReference>
<feature type="domain" description="Nitrite/sulphite reductase 4Fe-4S" evidence="16">
    <location>
        <begin position="174"/>
        <end position="329"/>
    </location>
</feature>
<evidence type="ECO:0000256" key="9">
    <source>
        <dbReference type="ARBA" id="ARBA00023004"/>
    </source>
</evidence>
<dbReference type="EMBL" id="QUAE01000027">
    <property type="protein sequence ID" value="REJ06362.1"/>
    <property type="molecule type" value="Genomic_DNA"/>
</dbReference>
<keyword evidence="5 15" id="KW-0349">Heme</keyword>
<dbReference type="AlphaFoldDB" id="A0A3E0J0I2"/>
<dbReference type="GO" id="GO:0070814">
    <property type="term" value="P:hydrogen sulfide biosynthetic process"/>
    <property type="evidence" value="ECO:0007669"/>
    <property type="project" value="UniProtKB-UniRule"/>
</dbReference>
<evidence type="ECO:0000256" key="8">
    <source>
        <dbReference type="ARBA" id="ARBA00023002"/>
    </source>
</evidence>
<evidence type="ECO:0000259" key="16">
    <source>
        <dbReference type="Pfam" id="PF01077"/>
    </source>
</evidence>
<keyword evidence="9 15" id="KW-0408">Iron</keyword>
<comment type="pathway">
    <text evidence="1 15">Sulfur metabolism; hydrogen sulfide biosynthesis; hydrogen sulfide from sulfite (NADPH route): step 1/1.</text>
</comment>
<evidence type="ECO:0000256" key="11">
    <source>
        <dbReference type="ARBA" id="ARBA00023192"/>
    </source>
</evidence>
<comment type="cofactor">
    <cofactor evidence="15">
        <name>[4Fe-4S] cluster</name>
        <dbReference type="ChEBI" id="CHEBI:49883"/>
    </cofactor>
    <text evidence="15">Binds 1 [4Fe-4S] cluster per subunit.</text>
</comment>
<dbReference type="InterPro" id="IPR036136">
    <property type="entry name" value="Nit/Sulf_reduc_fer-like_dom_sf"/>
</dbReference>
<dbReference type="SUPFAM" id="SSF56014">
    <property type="entry name" value="Nitrite and sulphite reductase 4Fe-4S domain-like"/>
    <property type="match status" value="2"/>
</dbReference>
<evidence type="ECO:0000256" key="6">
    <source>
        <dbReference type="ARBA" id="ARBA00022723"/>
    </source>
</evidence>
<feature type="domain" description="Nitrite/Sulfite reductase ferredoxin-like" evidence="17">
    <location>
        <begin position="74"/>
        <end position="134"/>
    </location>
</feature>
<dbReference type="InterPro" id="IPR005117">
    <property type="entry name" value="NiRdtase/SiRdtase_haem-b_fer"/>
</dbReference>
<accession>A0A3E0J0I2</accession>
<dbReference type="GO" id="GO:0050661">
    <property type="term" value="F:NADP binding"/>
    <property type="evidence" value="ECO:0007669"/>
    <property type="project" value="InterPro"/>
</dbReference>
<comment type="caution">
    <text evidence="18">The sequence shown here is derived from an EMBL/GenBank/DDBJ whole genome shotgun (WGS) entry which is preliminary data.</text>
</comment>
<evidence type="ECO:0000256" key="14">
    <source>
        <dbReference type="ARBA" id="ARBA00062253"/>
    </source>
</evidence>
<dbReference type="NCBIfam" id="TIGR02041">
    <property type="entry name" value="CysI"/>
    <property type="match status" value="1"/>
</dbReference>
<dbReference type="RefSeq" id="WP_115824952.1">
    <property type="nucleotide sequence ID" value="NZ_QUAE01000027.1"/>
</dbReference>
<feature type="binding site" description="axial binding residue" evidence="15">
    <location>
        <position position="484"/>
    </location>
    <ligand>
        <name>siroheme</name>
        <dbReference type="ChEBI" id="CHEBI:60052"/>
    </ligand>
    <ligandPart>
        <name>Fe</name>
        <dbReference type="ChEBI" id="CHEBI:18248"/>
    </ligandPart>
</feature>
<evidence type="ECO:0000256" key="13">
    <source>
        <dbReference type="ARBA" id="ARBA00057160"/>
    </source>
</evidence>
<keyword evidence="4 15" id="KW-0028">Amino-acid biosynthesis</keyword>
<evidence type="ECO:0000313" key="19">
    <source>
        <dbReference type="Proteomes" id="UP000256305"/>
    </source>
</evidence>
<dbReference type="GO" id="GO:0009337">
    <property type="term" value="C:sulfite reductase complex (NADPH)"/>
    <property type="evidence" value="ECO:0007669"/>
    <property type="project" value="InterPro"/>
</dbReference>
<dbReference type="PRINTS" id="PR00397">
    <property type="entry name" value="SIROHAEM"/>
</dbReference>
<evidence type="ECO:0000256" key="3">
    <source>
        <dbReference type="ARBA" id="ARBA00022485"/>
    </source>
</evidence>
<comment type="similarity">
    <text evidence="2 15">Belongs to the nitrite and sulfite reductase 4Fe-4S domain family.</text>
</comment>
<keyword evidence="3 15" id="KW-0004">4Fe-4S</keyword>
<dbReference type="GO" id="GO:0019344">
    <property type="term" value="P:cysteine biosynthetic process"/>
    <property type="evidence" value="ECO:0007669"/>
    <property type="project" value="UniProtKB-KW"/>
</dbReference>
<feature type="binding site" evidence="15">
    <location>
        <position position="435"/>
    </location>
    <ligand>
        <name>[4Fe-4S] cluster</name>
        <dbReference type="ChEBI" id="CHEBI:49883"/>
    </ligand>
</feature>
<dbReference type="Pfam" id="PF01077">
    <property type="entry name" value="NIR_SIR"/>
    <property type="match status" value="1"/>
</dbReference>
<reference evidence="18 19" key="1">
    <citation type="submission" date="2018-08" db="EMBL/GenBank/DDBJ databases">
        <title>Genome sequence of Halobacillus trueperi KCTC 3686.</title>
        <authorList>
            <person name="Cho K.H."/>
            <person name="Kwak M.-J."/>
            <person name="Kim B.-Y."/>
            <person name="Chun J."/>
        </authorList>
    </citation>
    <scope>NUCLEOTIDE SEQUENCE [LARGE SCALE GENOMIC DNA]</scope>
    <source>
        <strain evidence="18 19">KCTC 3686</strain>
    </source>
</reference>
<evidence type="ECO:0000256" key="2">
    <source>
        <dbReference type="ARBA" id="ARBA00010429"/>
    </source>
</evidence>
<dbReference type="Pfam" id="PF03460">
    <property type="entry name" value="NIR_SIR_ferr"/>
    <property type="match status" value="2"/>
</dbReference>
<keyword evidence="6 15" id="KW-0479">Metal-binding</keyword>
<evidence type="ECO:0000313" key="18">
    <source>
        <dbReference type="EMBL" id="REJ06362.1"/>
    </source>
</evidence>
<dbReference type="InterPro" id="IPR011786">
    <property type="entry name" value="CysI"/>
</dbReference>